<name>A0A1J4L0W2_9EUKA</name>
<dbReference type="PANTHER" id="PTHR10257:SF3">
    <property type="entry name" value="SERINE_THREONINE-PROTEIN PHOSPHATASE 2A 56 KDA REGULATORY SUBUNIT GAMMA ISOFORM"/>
    <property type="match status" value="1"/>
</dbReference>
<dbReference type="RefSeq" id="XP_068370287.1">
    <property type="nucleotide sequence ID" value="XM_068496785.1"/>
</dbReference>
<reference evidence="2" key="1">
    <citation type="submission" date="2016-10" db="EMBL/GenBank/DDBJ databases">
        <authorList>
            <person name="Benchimol M."/>
            <person name="Almeida L.G."/>
            <person name="Vasconcelos A.T."/>
            <person name="Perreira-Neves A."/>
            <person name="Rosa I.A."/>
            <person name="Tasca T."/>
            <person name="Bogo M.R."/>
            <person name="de Souza W."/>
        </authorList>
    </citation>
    <scope>NUCLEOTIDE SEQUENCE [LARGE SCALE GENOMIC DNA]</scope>
    <source>
        <strain evidence="2">K</strain>
    </source>
</reference>
<dbReference type="AlphaFoldDB" id="A0A1J4L0W2"/>
<proteinExistence type="predicted"/>
<dbReference type="GeneID" id="94831489"/>
<dbReference type="InterPro" id="IPR011989">
    <property type="entry name" value="ARM-like"/>
</dbReference>
<dbReference type="GO" id="GO:0000159">
    <property type="term" value="C:protein phosphatase type 2A complex"/>
    <property type="evidence" value="ECO:0007669"/>
    <property type="project" value="InterPro"/>
</dbReference>
<feature type="region of interest" description="Disordered" evidence="1">
    <location>
        <begin position="1"/>
        <end position="24"/>
    </location>
</feature>
<accession>A0A1J4L0W2</accession>
<dbReference type="Pfam" id="PF01603">
    <property type="entry name" value="B56"/>
    <property type="match status" value="1"/>
</dbReference>
<dbReference type="FunFam" id="1.25.10.10:FF:000331">
    <property type="entry name" value="Phosphoprotein phosphatase, putative"/>
    <property type="match status" value="1"/>
</dbReference>
<protein>
    <recommendedName>
        <fullName evidence="4">Phosphoprotein phosphatase</fullName>
    </recommendedName>
</protein>
<dbReference type="InterPro" id="IPR016024">
    <property type="entry name" value="ARM-type_fold"/>
</dbReference>
<evidence type="ECO:0000313" key="3">
    <source>
        <dbReference type="Proteomes" id="UP000179807"/>
    </source>
</evidence>
<dbReference type="SUPFAM" id="SSF48371">
    <property type="entry name" value="ARM repeat"/>
    <property type="match status" value="1"/>
</dbReference>
<dbReference type="PANTHER" id="PTHR10257">
    <property type="entry name" value="SERINE/THREONINE PROTEIN PHOSPHATASE 2A PP2A REGULATORY SUBUNIT B"/>
    <property type="match status" value="1"/>
</dbReference>
<evidence type="ECO:0000256" key="1">
    <source>
        <dbReference type="SAM" id="MobiDB-lite"/>
    </source>
</evidence>
<keyword evidence="3" id="KW-1185">Reference proteome</keyword>
<dbReference type="OrthoDB" id="10264446at2759"/>
<sequence length="666" mass="76588">MAIARPTRTGSSINMLPVNPQGGSKRVYQSIHHATLAPLDPIPSDSSSPNHEGASKEASPVPFKPLIQTRQALANSLPTNSLLRGPINPHSVVQKRHNFPNADSSVKFSDQSLTENQENINPNNNINHNPNFLNNQNKNESLKERKIEKEEKLEKEGKETGQPACRITIGFAINGPVRNPTYPTSGPLIDQEVPCVVRISSVKYVHKNVKIEQTPPIVSTSDSNFESILKTKVEICKYILDFTDASLQLPEKEIKARAMCELIELFENTREISKITEYQQELIFDMLYVNIFEQDPSYQTKLVSNDILLSIVEPSWPHMFYCYQILNRFIQVFPSFHKFNLDLIKKTIILSQIPDINERMQLVAFLRTYFDTHPNDRSQILLLIKKMLIDFNDGEAQPYCAMPLIILLTHIYSRSPQPPSPEFISTLREAVLPLLGHSYLPTYFPNIRQLLTTFITGNKSFATEILRIIEIKWPVVNHSFQLYFFELMIIIFERMDQEVFKTMANRVFLFIGECVESSNFKLSEAAVEIWQSATQDNWIGVNSRYAIRAMYEPITNVIEKHWNKTNVEKCSSALSEMCKINKHTYHKIKTYQKQLKAQRYKPRVPNDCQRAWAAIAKTAAELGDKSFDLKEKLKELHTLFHNEKKPTLAVSRFIPILEKHKKVEKE</sequence>
<comment type="caution">
    <text evidence="2">The sequence shown here is derived from an EMBL/GenBank/DDBJ whole genome shotgun (WGS) entry which is preliminary data.</text>
</comment>
<evidence type="ECO:0000313" key="2">
    <source>
        <dbReference type="EMBL" id="OHT17151.1"/>
    </source>
</evidence>
<dbReference type="VEuPathDB" id="TrichDB:TRFO_12681"/>
<organism evidence="2 3">
    <name type="scientific">Tritrichomonas foetus</name>
    <dbReference type="NCBI Taxonomy" id="1144522"/>
    <lineage>
        <taxon>Eukaryota</taxon>
        <taxon>Metamonada</taxon>
        <taxon>Parabasalia</taxon>
        <taxon>Tritrichomonadida</taxon>
        <taxon>Tritrichomonadidae</taxon>
        <taxon>Tritrichomonas</taxon>
    </lineage>
</organism>
<dbReference type="InterPro" id="IPR002554">
    <property type="entry name" value="PP2A_B56"/>
</dbReference>
<dbReference type="EMBL" id="MLAK01000035">
    <property type="protein sequence ID" value="OHT17151.1"/>
    <property type="molecule type" value="Genomic_DNA"/>
</dbReference>
<dbReference type="GO" id="GO:0007165">
    <property type="term" value="P:signal transduction"/>
    <property type="evidence" value="ECO:0007669"/>
    <property type="project" value="InterPro"/>
</dbReference>
<dbReference type="Gene3D" id="1.25.10.10">
    <property type="entry name" value="Leucine-rich Repeat Variant"/>
    <property type="match status" value="1"/>
</dbReference>
<evidence type="ECO:0008006" key="4">
    <source>
        <dbReference type="Google" id="ProtNLM"/>
    </source>
</evidence>
<feature type="region of interest" description="Disordered" evidence="1">
    <location>
        <begin position="37"/>
        <end position="60"/>
    </location>
</feature>
<feature type="compositionally biased region" description="Low complexity" evidence="1">
    <location>
        <begin position="38"/>
        <end position="49"/>
    </location>
</feature>
<gene>
    <name evidence="2" type="ORF">TRFO_12681</name>
</gene>
<dbReference type="Proteomes" id="UP000179807">
    <property type="component" value="Unassembled WGS sequence"/>
</dbReference>
<dbReference type="GO" id="GO:0019888">
    <property type="term" value="F:protein phosphatase regulator activity"/>
    <property type="evidence" value="ECO:0007669"/>
    <property type="project" value="InterPro"/>
</dbReference>